<evidence type="ECO:0000313" key="10">
    <source>
        <dbReference type="EMBL" id="WXA91075.1"/>
    </source>
</evidence>
<accession>A0ABZ2K0K2</accession>
<gene>
    <name evidence="10" type="ORF">LZC95_32055</name>
</gene>
<organism evidence="10 11">
    <name type="scientific">Pendulispora brunnea</name>
    <dbReference type="NCBI Taxonomy" id="2905690"/>
    <lineage>
        <taxon>Bacteria</taxon>
        <taxon>Pseudomonadati</taxon>
        <taxon>Myxococcota</taxon>
        <taxon>Myxococcia</taxon>
        <taxon>Myxococcales</taxon>
        <taxon>Sorangiineae</taxon>
        <taxon>Pendulisporaceae</taxon>
        <taxon>Pendulispora</taxon>
    </lineage>
</organism>
<dbReference type="GO" id="GO:0016301">
    <property type="term" value="F:kinase activity"/>
    <property type="evidence" value="ECO:0007669"/>
    <property type="project" value="UniProtKB-KW"/>
</dbReference>
<keyword evidence="7" id="KW-0472">Membrane</keyword>
<evidence type="ECO:0000259" key="9">
    <source>
        <dbReference type="PROSITE" id="PS50042"/>
    </source>
</evidence>
<dbReference type="CDD" id="cd14014">
    <property type="entry name" value="STKc_PknB_like"/>
    <property type="match status" value="1"/>
</dbReference>
<evidence type="ECO:0000256" key="5">
    <source>
        <dbReference type="PROSITE-ProRule" id="PRU10141"/>
    </source>
</evidence>
<evidence type="ECO:0000256" key="6">
    <source>
        <dbReference type="SAM" id="MobiDB-lite"/>
    </source>
</evidence>
<dbReference type="PANTHER" id="PTHR43289">
    <property type="entry name" value="MITOGEN-ACTIVATED PROTEIN KINASE KINASE KINASE 20-RELATED"/>
    <property type="match status" value="1"/>
</dbReference>
<dbReference type="SMART" id="SM00220">
    <property type="entry name" value="S_TKc"/>
    <property type="match status" value="1"/>
</dbReference>
<dbReference type="PROSITE" id="PS50042">
    <property type="entry name" value="CNMP_BINDING_3"/>
    <property type="match status" value="1"/>
</dbReference>
<feature type="compositionally biased region" description="Pro residues" evidence="6">
    <location>
        <begin position="380"/>
        <end position="395"/>
    </location>
</feature>
<protein>
    <submittedName>
        <fullName evidence="10">Protein kinase</fullName>
    </submittedName>
</protein>
<proteinExistence type="predicted"/>
<dbReference type="InterPro" id="IPR000719">
    <property type="entry name" value="Prot_kinase_dom"/>
</dbReference>
<dbReference type="Gene3D" id="3.30.200.20">
    <property type="entry name" value="Phosphorylase Kinase, domain 1"/>
    <property type="match status" value="1"/>
</dbReference>
<sequence>MAANADEAARAEPSLPSGWAGESRARARLGTTLNGKWHLDALLGYGGMAVVYAATHRNGKRAAIKMLHGELRDRPALLTRFRREGYLANRVRHPGAVSVLDDDVSEDGAVYMVMELLDGTSLEDLRLSRGGVLPLDEALDIVDAVLDVLVAAHAQGIVHRDLKPDNVFILRDGQVRVLDFGIAGLREEAQAPKVTLTGAFMGTPGYMAPEQARGLWDLVDAQTDLWAVGATLFTLLSGECLHKGRSLNEELLLAMTQPVPDARTLLPSLSGAMGQWLDRALAFEKDARWPDARTMQLEGRAARQRASSPAPAPEPNARRRPAALAAALLALAALVAAAALVALAAFRRDPSHIDPAPAAAMHQEPTEDAGAPLAQAAPSSPAPPLATEPVPPPLSLPMKPKPRAAAAKLPAPAVGSSTPALPFDPLGSRK</sequence>
<dbReference type="Proteomes" id="UP001379533">
    <property type="component" value="Chromosome"/>
</dbReference>
<feature type="compositionally biased region" description="Low complexity" evidence="6">
    <location>
        <begin position="403"/>
        <end position="413"/>
    </location>
</feature>
<keyword evidence="11" id="KW-1185">Reference proteome</keyword>
<feature type="domain" description="Protein kinase" evidence="8">
    <location>
        <begin position="37"/>
        <end position="301"/>
    </location>
</feature>
<keyword evidence="2 5" id="KW-0547">Nucleotide-binding</keyword>
<dbReference type="PANTHER" id="PTHR43289:SF6">
    <property type="entry name" value="SERINE_THREONINE-PROTEIN KINASE NEKL-3"/>
    <property type="match status" value="1"/>
</dbReference>
<dbReference type="InterPro" id="IPR000595">
    <property type="entry name" value="cNMP-bd_dom"/>
</dbReference>
<dbReference type="InterPro" id="IPR017441">
    <property type="entry name" value="Protein_kinase_ATP_BS"/>
</dbReference>
<name>A0ABZ2K0K2_9BACT</name>
<dbReference type="RefSeq" id="WP_394841696.1">
    <property type="nucleotide sequence ID" value="NZ_CP089982.1"/>
</dbReference>
<feature type="transmembrane region" description="Helical" evidence="7">
    <location>
        <begin position="322"/>
        <end position="346"/>
    </location>
</feature>
<evidence type="ECO:0000313" key="11">
    <source>
        <dbReference type="Proteomes" id="UP001379533"/>
    </source>
</evidence>
<dbReference type="InterPro" id="IPR011009">
    <property type="entry name" value="Kinase-like_dom_sf"/>
</dbReference>
<evidence type="ECO:0000256" key="7">
    <source>
        <dbReference type="SAM" id="Phobius"/>
    </source>
</evidence>
<dbReference type="SUPFAM" id="SSF56112">
    <property type="entry name" value="Protein kinase-like (PK-like)"/>
    <property type="match status" value="1"/>
</dbReference>
<keyword evidence="1" id="KW-0808">Transferase</keyword>
<evidence type="ECO:0000256" key="4">
    <source>
        <dbReference type="ARBA" id="ARBA00022840"/>
    </source>
</evidence>
<dbReference type="PROSITE" id="PS00107">
    <property type="entry name" value="PROTEIN_KINASE_ATP"/>
    <property type="match status" value="1"/>
</dbReference>
<dbReference type="PROSITE" id="PS00108">
    <property type="entry name" value="PROTEIN_KINASE_ST"/>
    <property type="match status" value="1"/>
</dbReference>
<dbReference type="EMBL" id="CP089982">
    <property type="protein sequence ID" value="WXA91075.1"/>
    <property type="molecule type" value="Genomic_DNA"/>
</dbReference>
<feature type="region of interest" description="Disordered" evidence="6">
    <location>
        <begin position="355"/>
        <end position="430"/>
    </location>
</feature>
<evidence type="ECO:0000259" key="8">
    <source>
        <dbReference type="PROSITE" id="PS50011"/>
    </source>
</evidence>
<keyword evidence="7" id="KW-1133">Transmembrane helix</keyword>
<evidence type="ECO:0000256" key="1">
    <source>
        <dbReference type="ARBA" id="ARBA00022679"/>
    </source>
</evidence>
<reference evidence="10 11" key="1">
    <citation type="submission" date="2021-12" db="EMBL/GenBank/DDBJ databases">
        <title>Discovery of the Pendulisporaceae a myxobacterial family with distinct sporulation behavior and unique specialized metabolism.</title>
        <authorList>
            <person name="Garcia R."/>
            <person name="Popoff A."/>
            <person name="Bader C.D."/>
            <person name="Loehr J."/>
            <person name="Walesch S."/>
            <person name="Walt C."/>
            <person name="Boldt J."/>
            <person name="Bunk B."/>
            <person name="Haeckl F.J.F.P.J."/>
            <person name="Gunesch A.P."/>
            <person name="Birkelbach J."/>
            <person name="Nuebel U."/>
            <person name="Pietschmann T."/>
            <person name="Bach T."/>
            <person name="Mueller R."/>
        </authorList>
    </citation>
    <scope>NUCLEOTIDE SEQUENCE [LARGE SCALE GENOMIC DNA]</scope>
    <source>
        <strain evidence="10 11">MSr12523</strain>
    </source>
</reference>
<dbReference type="InterPro" id="IPR008271">
    <property type="entry name" value="Ser/Thr_kinase_AS"/>
</dbReference>
<keyword evidence="7" id="KW-0812">Transmembrane</keyword>
<feature type="region of interest" description="Disordered" evidence="6">
    <location>
        <begin position="297"/>
        <end position="318"/>
    </location>
</feature>
<feature type="binding site" evidence="5">
    <location>
        <position position="65"/>
    </location>
    <ligand>
        <name>ATP</name>
        <dbReference type="ChEBI" id="CHEBI:30616"/>
    </ligand>
</feature>
<evidence type="ECO:0000256" key="3">
    <source>
        <dbReference type="ARBA" id="ARBA00022777"/>
    </source>
</evidence>
<keyword evidence="4 5" id="KW-0067">ATP-binding</keyword>
<feature type="domain" description="Cyclic nucleotide-binding" evidence="9">
    <location>
        <begin position="133"/>
        <end position="254"/>
    </location>
</feature>
<dbReference type="Pfam" id="PF00069">
    <property type="entry name" value="Pkinase"/>
    <property type="match status" value="1"/>
</dbReference>
<dbReference type="PROSITE" id="PS50011">
    <property type="entry name" value="PROTEIN_KINASE_DOM"/>
    <property type="match status" value="1"/>
</dbReference>
<feature type="compositionally biased region" description="Low complexity" evidence="6">
    <location>
        <begin position="369"/>
        <end position="379"/>
    </location>
</feature>
<keyword evidence="3 10" id="KW-0418">Kinase</keyword>
<dbReference type="Gene3D" id="1.10.510.10">
    <property type="entry name" value="Transferase(Phosphotransferase) domain 1"/>
    <property type="match status" value="1"/>
</dbReference>
<evidence type="ECO:0000256" key="2">
    <source>
        <dbReference type="ARBA" id="ARBA00022741"/>
    </source>
</evidence>